<sequence length="32" mass="3602">SSPIEIIARILQSHSGEVKLLDCEIHLSREID</sequence>
<keyword evidence="2" id="KW-1185">Reference proteome</keyword>
<dbReference type="Proteomes" id="UP000708208">
    <property type="component" value="Unassembled WGS sequence"/>
</dbReference>
<accession>A0A8J2L939</accession>
<dbReference type="EMBL" id="CAJVCH010411904">
    <property type="protein sequence ID" value="CAG7818119.1"/>
    <property type="molecule type" value="Genomic_DNA"/>
</dbReference>
<gene>
    <name evidence="1" type="ORF">AFUS01_LOCUS28644</name>
</gene>
<evidence type="ECO:0000313" key="2">
    <source>
        <dbReference type="Proteomes" id="UP000708208"/>
    </source>
</evidence>
<organism evidence="1 2">
    <name type="scientific">Allacma fusca</name>
    <dbReference type="NCBI Taxonomy" id="39272"/>
    <lineage>
        <taxon>Eukaryota</taxon>
        <taxon>Metazoa</taxon>
        <taxon>Ecdysozoa</taxon>
        <taxon>Arthropoda</taxon>
        <taxon>Hexapoda</taxon>
        <taxon>Collembola</taxon>
        <taxon>Symphypleona</taxon>
        <taxon>Sminthuridae</taxon>
        <taxon>Allacma</taxon>
    </lineage>
</organism>
<evidence type="ECO:0000313" key="1">
    <source>
        <dbReference type="EMBL" id="CAG7818119.1"/>
    </source>
</evidence>
<comment type="caution">
    <text evidence="1">The sequence shown here is derived from an EMBL/GenBank/DDBJ whole genome shotgun (WGS) entry which is preliminary data.</text>
</comment>
<proteinExistence type="predicted"/>
<name>A0A8J2L939_9HEXA</name>
<feature type="non-terminal residue" evidence="1">
    <location>
        <position position="1"/>
    </location>
</feature>
<reference evidence="1" key="1">
    <citation type="submission" date="2021-06" db="EMBL/GenBank/DDBJ databases">
        <authorList>
            <person name="Hodson N. C."/>
            <person name="Mongue J. A."/>
            <person name="Jaron S. K."/>
        </authorList>
    </citation>
    <scope>NUCLEOTIDE SEQUENCE</scope>
</reference>
<protein>
    <submittedName>
        <fullName evidence="1">Uncharacterized protein</fullName>
    </submittedName>
</protein>
<dbReference type="AlphaFoldDB" id="A0A8J2L939"/>